<dbReference type="Pfam" id="PF00787">
    <property type="entry name" value="PX"/>
    <property type="match status" value="1"/>
</dbReference>
<keyword evidence="6" id="KW-1185">Reference proteome</keyword>
<dbReference type="SUPFAM" id="SSF64268">
    <property type="entry name" value="PX domain"/>
    <property type="match status" value="1"/>
</dbReference>
<feature type="transmembrane region" description="Helical" evidence="3">
    <location>
        <begin position="20"/>
        <end position="42"/>
    </location>
</feature>
<keyword evidence="3" id="KW-0472">Membrane</keyword>
<dbReference type="InterPro" id="IPR001683">
    <property type="entry name" value="PX_dom"/>
</dbReference>
<organism evidence="5 6">
    <name type="scientific">Polyrhizophydium stewartii</name>
    <dbReference type="NCBI Taxonomy" id="2732419"/>
    <lineage>
        <taxon>Eukaryota</taxon>
        <taxon>Fungi</taxon>
        <taxon>Fungi incertae sedis</taxon>
        <taxon>Chytridiomycota</taxon>
        <taxon>Chytridiomycota incertae sedis</taxon>
        <taxon>Chytridiomycetes</taxon>
        <taxon>Rhizophydiales</taxon>
        <taxon>Rhizophydiales incertae sedis</taxon>
        <taxon>Polyrhizophydium</taxon>
    </lineage>
</organism>
<dbReference type="SMART" id="SM00312">
    <property type="entry name" value="PX"/>
    <property type="match status" value="1"/>
</dbReference>
<dbReference type="Pfam" id="PF02194">
    <property type="entry name" value="PXA"/>
    <property type="match status" value="1"/>
</dbReference>
<feature type="region of interest" description="Disordered" evidence="2">
    <location>
        <begin position="220"/>
        <end position="251"/>
    </location>
</feature>
<proteinExistence type="inferred from homology"/>
<feature type="compositionally biased region" description="Pro residues" evidence="2">
    <location>
        <begin position="224"/>
        <end position="240"/>
    </location>
</feature>
<dbReference type="SUPFAM" id="SSF48097">
    <property type="entry name" value="Regulator of G-protein signaling, RGS"/>
    <property type="match status" value="1"/>
</dbReference>
<dbReference type="InterPro" id="IPR003114">
    <property type="entry name" value="Phox_assoc"/>
</dbReference>
<evidence type="ECO:0000256" key="3">
    <source>
        <dbReference type="SAM" id="Phobius"/>
    </source>
</evidence>
<accession>A0ABR4N5S0</accession>
<evidence type="ECO:0000256" key="1">
    <source>
        <dbReference type="ARBA" id="ARBA00010883"/>
    </source>
</evidence>
<feature type="compositionally biased region" description="Low complexity" evidence="2">
    <location>
        <begin position="671"/>
        <end position="686"/>
    </location>
</feature>
<feature type="domain" description="PX" evidence="4">
    <location>
        <begin position="1027"/>
        <end position="1144"/>
    </location>
</feature>
<feature type="region of interest" description="Disordered" evidence="2">
    <location>
        <begin position="1322"/>
        <end position="1370"/>
    </location>
</feature>
<dbReference type="Pfam" id="PF08628">
    <property type="entry name" value="Nexin_C"/>
    <property type="match status" value="1"/>
</dbReference>
<feature type="region of interest" description="Disordered" evidence="2">
    <location>
        <begin position="442"/>
        <end position="464"/>
    </location>
</feature>
<dbReference type="InterPro" id="IPR044926">
    <property type="entry name" value="RGS_subdomain_2"/>
</dbReference>
<evidence type="ECO:0000313" key="5">
    <source>
        <dbReference type="EMBL" id="KAL2914898.1"/>
    </source>
</evidence>
<feature type="compositionally biased region" description="Basic and acidic residues" evidence="2">
    <location>
        <begin position="445"/>
        <end position="459"/>
    </location>
</feature>
<evidence type="ECO:0000256" key="2">
    <source>
        <dbReference type="SAM" id="MobiDB-lite"/>
    </source>
</evidence>
<feature type="compositionally biased region" description="Low complexity" evidence="2">
    <location>
        <begin position="962"/>
        <end position="971"/>
    </location>
</feature>
<feature type="region of interest" description="Disordered" evidence="2">
    <location>
        <begin position="1233"/>
        <end position="1266"/>
    </location>
</feature>
<feature type="region of interest" description="Disordered" evidence="2">
    <location>
        <begin position="122"/>
        <end position="178"/>
    </location>
</feature>
<name>A0ABR4N5S0_9FUNG</name>
<evidence type="ECO:0000313" key="6">
    <source>
        <dbReference type="Proteomes" id="UP001527925"/>
    </source>
</evidence>
<dbReference type="EMBL" id="JADGIZ020000029">
    <property type="protein sequence ID" value="KAL2914898.1"/>
    <property type="molecule type" value="Genomic_DNA"/>
</dbReference>
<feature type="compositionally biased region" description="Pro residues" evidence="2">
    <location>
        <begin position="137"/>
        <end position="150"/>
    </location>
</feature>
<feature type="compositionally biased region" description="Acidic residues" evidence="2">
    <location>
        <begin position="1248"/>
        <end position="1265"/>
    </location>
</feature>
<feature type="region of interest" description="Disordered" evidence="2">
    <location>
        <begin position="950"/>
        <end position="980"/>
    </location>
</feature>
<protein>
    <recommendedName>
        <fullName evidence="4">PX domain-containing protein</fullName>
    </recommendedName>
</protein>
<dbReference type="InterPro" id="IPR013937">
    <property type="entry name" value="Sorting_nexin_C"/>
</dbReference>
<feature type="compositionally biased region" description="Low complexity" evidence="2">
    <location>
        <begin position="1332"/>
        <end position="1347"/>
    </location>
</feature>
<dbReference type="Gene3D" id="3.30.1520.10">
    <property type="entry name" value="Phox-like domain"/>
    <property type="match status" value="1"/>
</dbReference>
<sequence length="1547" mass="164250">MAVRAFVATLLVSPYLPNAFPALALLGVVAFWLLAVGFLLAAADRPRCIAALTAAVLRTELPPQPATFLAARAAHAAARLADQVHRLRVARLHERLWARLLLVVRDHARQYRRVRRALLRDSLQPTQAPPATSADPAGPPPAAPAAPASPPRHLDDFNDFADATDAAPEDPPLASAPDDLNTRICMRMAAIGMLHPAVAAGRPAEAVHLRALVDRILDNALGPAPKPQPQIQPPDSPDPPAGLQEPQPRPSSASLMRILIRELVVCRFAAPVVQRFSQPHVLNQLIIDKSQYRIITDRTVKAFRLHIDSLFVQFPPVFLLPSRARTTAPSAMPRSEKQRYCEMLSKYSRTARSIIDVKAVRHEISRELRRVIDDIRDNPAPVEAAEDARRYIRALETLKLRTDRRIAALAAAAANAAAVSGTAAEGTQNRLSKRISMPIVASLSRPDRSDRPDRPDTTESKPPLALQSILDEYAGSSTDPAAAVASSLYYFLDFLERRDGGAGIAKLRFWLAAEKFQRTRWSLTPGASWREAQHALSDGDMAESADLLPASVHDRLRRDALRIYRAFLAAPASGAAPPVVLPADVLAPVQRYVAPLLGADAPMPALKGIDQGQAPSAAINPSDEHACIELAQRAVRADLEEIFKEFLHSESFFRWSSERERARLTQRDRAAVPSATPAAAPGLASAPGTTALAGSTVTAAAASTMQDGVLGALGASLNASSAGYSHLATFGSGGAPSFGLGPLAAQGMAISHSGSGAASAAQTGMGSLQDTQTISASRTSLLEVSDDAKARQCSQSALVASLTSELDNAVMRLTPIRRPTGTRSDKGTGQRVASVTARSALFDADASGVDFVMLDDAGAGDAAGDFVDDPVAEHGRPPSGPAAVAAAAAAAASAASAARDLDDDADLRSPGELLASVTKLQQVRDDIDKVMIQIECVELLQWRIRSDMDAQAPQPLSPSPPTATAASSAAGTGAGDPSKHTALHILDRTKDLLHVEIGELTRKRAKYESQEQREAIVPGQCTVRIQSSEDELLTPREDASGLGGRVTFYLIQIERVDRKVGWTVRRRYNDFDALHRRLRDEFPIVAEFEFPGKGLGLFSLGKHDDLRRTRMVALEKYLQRLVDNPVICQSDHLRDFLASTFQSVRRKGIFRAPYYDPARGVVGQRILAPAGSSLKRKSRNVARKIAELAAKPLRAARPAAGDAAAGGAGTSVGPVAQRKNIASLFDSRRRRWRRGDAGAVAPASESSESTDLDSEGSEDTDDDGAIADTAAAPLPADAADCAAASSLGPRADAFGGGKSVNDLSDTSDEFVVAAPPGDTGVASAAGGLTRTAQPAAQSAAAAGSDGSLSDDDSPVDLANPVDPDAPDADPLLANAVPQALADPLCALLVELFEFGGQSTWMRRNTAAMIVAEVFGAADAFGGNDRKISQWLMDLVRDDSLVRLLDSLRMPCAASGGVQPAYRAFSEFDAAPVGSVPGELPPRRAAVRAEARAMLVAVLPDIFVRVLGQEAATRGATRCFDMLQCEALNKHLILSLLDAAVELVLSEV</sequence>
<comment type="caution">
    <text evidence="5">The sequence shown here is derived from an EMBL/GenBank/DDBJ whole genome shotgun (WGS) entry which is preliminary data.</text>
</comment>
<dbReference type="InterPro" id="IPR036305">
    <property type="entry name" value="RGS_sf"/>
</dbReference>
<keyword evidence="3" id="KW-1133">Transmembrane helix</keyword>
<dbReference type="InterPro" id="IPR036871">
    <property type="entry name" value="PX_dom_sf"/>
</dbReference>
<gene>
    <name evidence="5" type="ORF">HK105_205642</name>
</gene>
<feature type="region of interest" description="Disordered" evidence="2">
    <location>
        <begin position="667"/>
        <end position="686"/>
    </location>
</feature>
<dbReference type="PROSITE" id="PS50195">
    <property type="entry name" value="PX"/>
    <property type="match status" value="1"/>
</dbReference>
<reference evidence="5 6" key="1">
    <citation type="submission" date="2023-09" db="EMBL/GenBank/DDBJ databases">
        <title>Pangenome analysis of Batrachochytrium dendrobatidis and related Chytrids.</title>
        <authorList>
            <person name="Yacoub M.N."/>
            <person name="Stajich J.E."/>
            <person name="James T.Y."/>
        </authorList>
    </citation>
    <scope>NUCLEOTIDE SEQUENCE [LARGE SCALE GENOMIC DNA]</scope>
    <source>
        <strain evidence="5 6">JEL0888</strain>
    </source>
</reference>
<dbReference type="PANTHER" id="PTHR22775:SF3">
    <property type="entry name" value="SORTING NEXIN-13"/>
    <property type="match status" value="1"/>
</dbReference>
<comment type="similarity">
    <text evidence="1">Belongs to the sorting nexin family.</text>
</comment>
<dbReference type="PANTHER" id="PTHR22775">
    <property type="entry name" value="SORTING NEXIN"/>
    <property type="match status" value="1"/>
</dbReference>
<evidence type="ECO:0000259" key="4">
    <source>
        <dbReference type="PROSITE" id="PS50195"/>
    </source>
</evidence>
<dbReference type="Proteomes" id="UP001527925">
    <property type="component" value="Unassembled WGS sequence"/>
</dbReference>
<keyword evidence="3" id="KW-0812">Transmembrane</keyword>
<feature type="compositionally biased region" description="Low complexity" evidence="2">
    <location>
        <begin position="1355"/>
        <end position="1370"/>
    </location>
</feature>
<dbReference type="Gene3D" id="1.10.167.10">
    <property type="entry name" value="Regulator of G-protein Signalling 4, domain 2"/>
    <property type="match status" value="1"/>
</dbReference>